<dbReference type="Gene3D" id="3.40.50.150">
    <property type="entry name" value="Vaccinia Virus protein VP39"/>
    <property type="match status" value="1"/>
</dbReference>
<reference evidence="8 9" key="1">
    <citation type="submission" date="2018-08" db="EMBL/GenBank/DDBJ databases">
        <title>Henriciella mobilis sp. nov., isolated from seawater.</title>
        <authorList>
            <person name="Cheng H."/>
            <person name="Wu Y.-H."/>
            <person name="Xu X.-W."/>
            <person name="Guo L.-L."/>
        </authorList>
    </citation>
    <scope>NUCLEOTIDE SEQUENCE [LARGE SCALE GENOMIC DNA]</scope>
    <source>
        <strain evidence="8 9">JN25</strain>
    </source>
</reference>
<dbReference type="PROSITE" id="PS01279">
    <property type="entry name" value="PCMT"/>
    <property type="match status" value="1"/>
</dbReference>
<keyword evidence="4 7" id="KW-0489">Methyltransferase</keyword>
<dbReference type="CDD" id="cd02440">
    <property type="entry name" value="AdoMet_MTases"/>
    <property type="match status" value="1"/>
</dbReference>
<dbReference type="Pfam" id="PF01135">
    <property type="entry name" value="PCMT"/>
    <property type="match status" value="1"/>
</dbReference>
<dbReference type="AlphaFoldDB" id="A0A399REP2"/>
<dbReference type="GO" id="GO:0032259">
    <property type="term" value="P:methylation"/>
    <property type="evidence" value="ECO:0007669"/>
    <property type="project" value="UniProtKB-KW"/>
</dbReference>
<dbReference type="NCBIfam" id="TIGR00080">
    <property type="entry name" value="pimt"/>
    <property type="match status" value="1"/>
</dbReference>
<organism evidence="8 9">
    <name type="scientific">Henriciella mobilis</name>
    <dbReference type="NCBI Taxonomy" id="2305467"/>
    <lineage>
        <taxon>Bacteria</taxon>
        <taxon>Pseudomonadati</taxon>
        <taxon>Pseudomonadota</taxon>
        <taxon>Alphaproteobacteria</taxon>
        <taxon>Hyphomonadales</taxon>
        <taxon>Hyphomonadaceae</taxon>
        <taxon>Henriciella</taxon>
    </lineage>
</organism>
<proteinExistence type="inferred from homology"/>
<dbReference type="OrthoDB" id="9810066at2"/>
<keyword evidence="5 7" id="KW-0808">Transferase</keyword>
<evidence type="ECO:0000313" key="9">
    <source>
        <dbReference type="Proteomes" id="UP000266385"/>
    </source>
</evidence>
<dbReference type="InterPro" id="IPR000682">
    <property type="entry name" value="PCMT"/>
</dbReference>
<dbReference type="GO" id="GO:0004719">
    <property type="term" value="F:protein-L-isoaspartate (D-aspartate) O-methyltransferase activity"/>
    <property type="evidence" value="ECO:0007669"/>
    <property type="project" value="UniProtKB-UniRule"/>
</dbReference>
<dbReference type="EMBL" id="QWFX01000006">
    <property type="protein sequence ID" value="RIJ30036.1"/>
    <property type="molecule type" value="Genomic_DNA"/>
</dbReference>
<keyword evidence="3 7" id="KW-0963">Cytoplasm</keyword>
<dbReference type="GO" id="GO:0005737">
    <property type="term" value="C:cytoplasm"/>
    <property type="evidence" value="ECO:0007669"/>
    <property type="project" value="UniProtKB-SubCell"/>
</dbReference>
<dbReference type="PANTHER" id="PTHR11579:SF0">
    <property type="entry name" value="PROTEIN-L-ISOASPARTATE(D-ASPARTATE) O-METHYLTRANSFERASE"/>
    <property type="match status" value="1"/>
</dbReference>
<accession>A0A399REP2</accession>
<evidence type="ECO:0000256" key="1">
    <source>
        <dbReference type="ARBA" id="ARBA00004496"/>
    </source>
</evidence>
<evidence type="ECO:0000256" key="5">
    <source>
        <dbReference type="ARBA" id="ARBA00022679"/>
    </source>
</evidence>
<dbReference type="SUPFAM" id="SSF53335">
    <property type="entry name" value="S-adenosyl-L-methionine-dependent methyltransferases"/>
    <property type="match status" value="1"/>
</dbReference>
<comment type="subcellular location">
    <subcellularLocation>
        <location evidence="1 7">Cytoplasm</location>
    </subcellularLocation>
</comment>
<dbReference type="InterPro" id="IPR029063">
    <property type="entry name" value="SAM-dependent_MTases_sf"/>
</dbReference>
<dbReference type="GO" id="GO:0030091">
    <property type="term" value="P:protein repair"/>
    <property type="evidence" value="ECO:0007669"/>
    <property type="project" value="UniProtKB-UniRule"/>
</dbReference>
<dbReference type="NCBIfam" id="NF001453">
    <property type="entry name" value="PRK00312.1"/>
    <property type="match status" value="1"/>
</dbReference>
<comment type="function">
    <text evidence="7">Catalyzes the methyl esterification of L-isoaspartyl residues in peptides and proteins that result from spontaneous decomposition of normal L-aspartyl and L-asparaginyl residues. It plays a role in the repair and/or degradation of damaged proteins.</text>
</comment>
<dbReference type="RefSeq" id="WP_119375355.1">
    <property type="nucleotide sequence ID" value="NZ_QWFX01000006.1"/>
</dbReference>
<name>A0A399REP2_9PROT</name>
<gene>
    <name evidence="7" type="primary">pcm</name>
    <name evidence="8" type="ORF">D1223_05095</name>
</gene>
<comment type="similarity">
    <text evidence="2 7">Belongs to the methyltransferase superfamily. L-isoaspartyl/D-aspartyl protein methyltransferase family.</text>
</comment>
<dbReference type="PANTHER" id="PTHR11579">
    <property type="entry name" value="PROTEIN-L-ISOASPARTATE O-METHYLTRANSFERASE"/>
    <property type="match status" value="1"/>
</dbReference>
<evidence type="ECO:0000256" key="2">
    <source>
        <dbReference type="ARBA" id="ARBA00005369"/>
    </source>
</evidence>
<evidence type="ECO:0000256" key="4">
    <source>
        <dbReference type="ARBA" id="ARBA00022603"/>
    </source>
</evidence>
<dbReference type="Proteomes" id="UP000266385">
    <property type="component" value="Unassembled WGS sequence"/>
</dbReference>
<dbReference type="EC" id="2.1.1.77" evidence="7"/>
<comment type="caution">
    <text evidence="8">The sequence shown here is derived from an EMBL/GenBank/DDBJ whole genome shotgun (WGS) entry which is preliminary data.</text>
</comment>
<comment type="catalytic activity">
    <reaction evidence="7">
        <text>[protein]-L-isoaspartate + S-adenosyl-L-methionine = [protein]-L-isoaspartate alpha-methyl ester + S-adenosyl-L-homocysteine</text>
        <dbReference type="Rhea" id="RHEA:12705"/>
        <dbReference type="Rhea" id="RHEA-COMP:12143"/>
        <dbReference type="Rhea" id="RHEA-COMP:12144"/>
        <dbReference type="ChEBI" id="CHEBI:57856"/>
        <dbReference type="ChEBI" id="CHEBI:59789"/>
        <dbReference type="ChEBI" id="CHEBI:90596"/>
        <dbReference type="ChEBI" id="CHEBI:90598"/>
        <dbReference type="EC" id="2.1.1.77"/>
    </reaction>
</comment>
<dbReference type="FunFam" id="3.40.50.150:FF:000010">
    <property type="entry name" value="Protein-L-isoaspartate O-methyltransferase"/>
    <property type="match status" value="1"/>
</dbReference>
<keyword evidence="6 7" id="KW-0949">S-adenosyl-L-methionine</keyword>
<evidence type="ECO:0000256" key="6">
    <source>
        <dbReference type="ARBA" id="ARBA00022691"/>
    </source>
</evidence>
<sequence length="212" mass="22749">MTDFDGLRSRMVETQLKSRGISDERVLEAMATVPREAFLPDTGRLDAYEDRPLPIGGGQTISQPYIVALMAELADIEPGARVLDVGLGSGYSAAVLAEMGAEVFAIERRGDLARRAEKTLRRLGYLQVTCRTGDGTLGWPEAAPFDAILVAAAGAVTQALREQLKIGGRLIILVPVGAGHQELQRITRRSETAWDTETIGGVSFVPLLSGES</sequence>
<dbReference type="HAMAP" id="MF_00090">
    <property type="entry name" value="PIMT"/>
    <property type="match status" value="1"/>
</dbReference>
<evidence type="ECO:0000313" key="8">
    <source>
        <dbReference type="EMBL" id="RIJ30036.1"/>
    </source>
</evidence>
<protein>
    <recommendedName>
        <fullName evidence="7">Protein-L-isoaspartate O-methyltransferase</fullName>
        <ecNumber evidence="7">2.1.1.77</ecNumber>
    </recommendedName>
    <alternativeName>
        <fullName evidence="7">L-isoaspartyl protein carboxyl methyltransferase</fullName>
    </alternativeName>
    <alternativeName>
        <fullName evidence="7">Protein L-isoaspartyl methyltransferase</fullName>
    </alternativeName>
    <alternativeName>
        <fullName evidence="7">Protein-beta-aspartate methyltransferase</fullName>
        <shortName evidence="7">PIMT</shortName>
    </alternativeName>
</protein>
<feature type="active site" evidence="7">
    <location>
        <position position="62"/>
    </location>
</feature>
<evidence type="ECO:0000256" key="3">
    <source>
        <dbReference type="ARBA" id="ARBA00022490"/>
    </source>
</evidence>
<evidence type="ECO:0000256" key="7">
    <source>
        <dbReference type="HAMAP-Rule" id="MF_00090"/>
    </source>
</evidence>
<keyword evidence="9" id="KW-1185">Reference proteome</keyword>